<sequence length="235" mass="25976">MARGVFPWATLVQRHPRRESVVSRGKTTPSAPEVWIFVEGGGSTREVQAALRLGFSNLFTKALGTRRKPSVIVSGGRDQAFKEWQRALKTNPEKLSLLLVDSEGPVPEGAAPWACLQARTGDTHWSKPQGTTDDQLHLMVQAMEAWFFADRDALLRFYGKDFQPGALPARQDVENIPKPELAKALAHASRDTTKGSYTKHHGFALIGQIDPAKLRAASPWAARFFDHLLALCPAR</sequence>
<dbReference type="OrthoDB" id="459394at2"/>
<keyword evidence="2" id="KW-1185">Reference proteome</keyword>
<accession>A0A6N7Q399</accession>
<dbReference type="InterPro" id="IPR025455">
    <property type="entry name" value="DUF4276"/>
</dbReference>
<dbReference type="EMBL" id="WJIE01000016">
    <property type="protein sequence ID" value="MRG97320.1"/>
    <property type="molecule type" value="Genomic_DNA"/>
</dbReference>
<protein>
    <submittedName>
        <fullName evidence="1">DUF4276 family protein</fullName>
    </submittedName>
</protein>
<gene>
    <name evidence="1" type="ORF">GF068_36145</name>
</gene>
<dbReference type="AlphaFoldDB" id="A0A6N7Q399"/>
<name>A0A6N7Q399_9BACT</name>
<dbReference type="Proteomes" id="UP000440224">
    <property type="component" value="Unassembled WGS sequence"/>
</dbReference>
<reference evidence="1 2" key="1">
    <citation type="submission" date="2019-10" db="EMBL/GenBank/DDBJ databases">
        <title>A soil myxobacterium in the family Polyangiaceae.</title>
        <authorList>
            <person name="Li Y."/>
            <person name="Wang J."/>
        </authorList>
    </citation>
    <scope>NUCLEOTIDE SEQUENCE [LARGE SCALE GENOMIC DNA]</scope>
    <source>
        <strain evidence="1 2">DSM 14734</strain>
    </source>
</reference>
<evidence type="ECO:0000313" key="1">
    <source>
        <dbReference type="EMBL" id="MRG97320.1"/>
    </source>
</evidence>
<dbReference type="Pfam" id="PF14103">
    <property type="entry name" value="DUF4276"/>
    <property type="match status" value="1"/>
</dbReference>
<evidence type="ECO:0000313" key="2">
    <source>
        <dbReference type="Proteomes" id="UP000440224"/>
    </source>
</evidence>
<organism evidence="1 2">
    <name type="scientific">Polyangium spumosum</name>
    <dbReference type="NCBI Taxonomy" id="889282"/>
    <lineage>
        <taxon>Bacteria</taxon>
        <taxon>Pseudomonadati</taxon>
        <taxon>Myxococcota</taxon>
        <taxon>Polyangia</taxon>
        <taxon>Polyangiales</taxon>
        <taxon>Polyangiaceae</taxon>
        <taxon>Polyangium</taxon>
    </lineage>
</organism>
<proteinExistence type="predicted"/>
<comment type="caution">
    <text evidence="1">The sequence shown here is derived from an EMBL/GenBank/DDBJ whole genome shotgun (WGS) entry which is preliminary data.</text>
</comment>